<evidence type="ECO:0000259" key="3">
    <source>
        <dbReference type="SMART" id="SM00701"/>
    </source>
</evidence>
<comment type="caution">
    <text evidence="4">The sequence shown here is derived from an EMBL/GenBank/DDBJ whole genome shotgun (WGS) entry which is preliminary data.</text>
</comment>
<dbReference type="SMART" id="SM00644">
    <property type="entry name" value="Ami_2"/>
    <property type="match status" value="1"/>
</dbReference>
<comment type="similarity">
    <text evidence="1">Belongs to the N-acetylmuramoyl-L-alanine amidase 2 family.</text>
</comment>
<dbReference type="RefSeq" id="WP_382051627.1">
    <property type="nucleotide sequence ID" value="NZ_JBHSKN010000002.1"/>
</dbReference>
<name>A0ABW0DIZ0_9ACTN</name>
<keyword evidence="5" id="KW-1185">Reference proteome</keyword>
<evidence type="ECO:0000259" key="2">
    <source>
        <dbReference type="SMART" id="SM00644"/>
    </source>
</evidence>
<dbReference type="Pfam" id="PF01510">
    <property type="entry name" value="Amidase_2"/>
    <property type="match status" value="1"/>
</dbReference>
<dbReference type="InterPro" id="IPR006619">
    <property type="entry name" value="PGRP_domain_met/bac"/>
</dbReference>
<reference evidence="5" key="1">
    <citation type="journal article" date="2019" name="Int. J. Syst. Evol. Microbiol.">
        <title>The Global Catalogue of Microorganisms (GCM) 10K type strain sequencing project: providing services to taxonomists for standard genome sequencing and annotation.</title>
        <authorList>
            <consortium name="The Broad Institute Genomics Platform"/>
            <consortium name="The Broad Institute Genome Sequencing Center for Infectious Disease"/>
            <person name="Wu L."/>
            <person name="Ma J."/>
        </authorList>
    </citation>
    <scope>NUCLEOTIDE SEQUENCE [LARGE SCALE GENOMIC DNA]</scope>
    <source>
        <strain evidence="5">CGMCC 4.7131</strain>
    </source>
</reference>
<dbReference type="PANTHER" id="PTHR11022:SF41">
    <property type="entry name" value="PEPTIDOGLYCAN-RECOGNITION PROTEIN LC-RELATED"/>
    <property type="match status" value="1"/>
</dbReference>
<dbReference type="SMART" id="SM00701">
    <property type="entry name" value="PGRP"/>
    <property type="match status" value="2"/>
</dbReference>
<dbReference type="InterPro" id="IPR002477">
    <property type="entry name" value="Peptidoglycan-bd-like"/>
</dbReference>
<sequence length="591" mass="62736">MVYIVPRSAWNARAPRQHTDEPWTPWNGGVIVHHKGPGSGYPYQDHQGCYEQVRVIQLDHIERRVWNDIAYNYLVCTHGWVFEGRGGKIRSAANGVETTGANQNWFAVMGMIEVGDEPSSAMLQGIREIIAHVRQYEKAGPLIRGHMDVATTECPGRLSRHVASGSLDPGGSVPSPPPPQIEIVPRAQWGARPARAVSPVQPSARTGFTVHYSAGPPTQTPRQIQNYHMDSNGWDDIGYNFLVDRAGRVYEGRGWYVQGAHATGHNVTHIGACFIGRDGEATPDALRAIRALYLHANKLTDRTMAKTWHGGLSGQATPCPGSSLRAWVQGGMAGDDVPVADGTGGGSGGGGMTSVRSVAAQQRAVNDLGHSPALEVDGFWGPKTDAGVRWLQQKVGVTADGLWGPDTERAYRTATGDTGGGSGGGGMTSVRSVAGQQRAVNDLGHSPALEVDGFWGPKTDAGVRWLQQKVGVTADGLWGPDTEAAYHAYLGEGARLDVDGVFGPATVAATQRAIGATADGQWGPASVRALQQHLNNWGSAGLTVDGDMGPATVSALQRHLNKMTKAGLEADGLWGPATVRALQKALNLGKL</sequence>
<dbReference type="EMBL" id="JBHSKN010000002">
    <property type="protein sequence ID" value="MFC5238747.1"/>
    <property type="molecule type" value="Genomic_DNA"/>
</dbReference>
<feature type="domain" description="N-acetylmuramoyl-L-alanine amidase" evidence="2">
    <location>
        <begin position="197"/>
        <end position="330"/>
    </location>
</feature>
<dbReference type="CDD" id="cd06583">
    <property type="entry name" value="PGRP"/>
    <property type="match status" value="2"/>
</dbReference>
<dbReference type="InterPro" id="IPR036365">
    <property type="entry name" value="PGBD-like_sf"/>
</dbReference>
<dbReference type="Gene3D" id="1.10.101.10">
    <property type="entry name" value="PGBD-like superfamily/PGBD"/>
    <property type="match status" value="4"/>
</dbReference>
<dbReference type="InterPro" id="IPR015510">
    <property type="entry name" value="PGRP"/>
</dbReference>
<dbReference type="Pfam" id="PF01471">
    <property type="entry name" value="PG_binding_1"/>
    <property type="match status" value="3"/>
</dbReference>
<evidence type="ECO:0000256" key="1">
    <source>
        <dbReference type="ARBA" id="ARBA00007553"/>
    </source>
</evidence>
<dbReference type="SUPFAM" id="SSF47090">
    <property type="entry name" value="PGBD-like"/>
    <property type="match status" value="3"/>
</dbReference>
<dbReference type="Gene3D" id="3.40.80.10">
    <property type="entry name" value="Peptidoglycan recognition protein-like"/>
    <property type="match status" value="2"/>
</dbReference>
<evidence type="ECO:0000313" key="5">
    <source>
        <dbReference type="Proteomes" id="UP001596035"/>
    </source>
</evidence>
<feature type="domain" description="Peptidoglycan recognition protein family" evidence="3">
    <location>
        <begin position="181"/>
        <end position="313"/>
    </location>
</feature>
<dbReference type="InterPro" id="IPR036366">
    <property type="entry name" value="PGBDSf"/>
</dbReference>
<accession>A0ABW0DIZ0</accession>
<dbReference type="Proteomes" id="UP001596035">
    <property type="component" value="Unassembled WGS sequence"/>
</dbReference>
<protein>
    <submittedName>
        <fullName evidence="4">N-acetylmuramoyl-L-alanine amidase</fullName>
    </submittedName>
</protein>
<gene>
    <name evidence="4" type="ORF">ACFPWV_02220</name>
</gene>
<evidence type="ECO:0000313" key="4">
    <source>
        <dbReference type="EMBL" id="MFC5238747.1"/>
    </source>
</evidence>
<feature type="domain" description="Peptidoglycan recognition protein family" evidence="3">
    <location>
        <begin position="2"/>
        <end position="150"/>
    </location>
</feature>
<dbReference type="SUPFAM" id="SSF55846">
    <property type="entry name" value="N-acetylmuramoyl-L-alanine amidase-like"/>
    <property type="match status" value="2"/>
</dbReference>
<dbReference type="InterPro" id="IPR002502">
    <property type="entry name" value="Amidase_domain"/>
</dbReference>
<organism evidence="4 5">
    <name type="scientific">Streptomyces atrovirens</name>
    <dbReference type="NCBI Taxonomy" id="285556"/>
    <lineage>
        <taxon>Bacteria</taxon>
        <taxon>Bacillati</taxon>
        <taxon>Actinomycetota</taxon>
        <taxon>Actinomycetes</taxon>
        <taxon>Kitasatosporales</taxon>
        <taxon>Streptomycetaceae</taxon>
        <taxon>Streptomyces</taxon>
    </lineage>
</organism>
<proteinExistence type="inferred from homology"/>
<dbReference type="InterPro" id="IPR036505">
    <property type="entry name" value="Amidase/PGRP_sf"/>
</dbReference>
<dbReference type="PANTHER" id="PTHR11022">
    <property type="entry name" value="PEPTIDOGLYCAN RECOGNITION PROTEIN"/>
    <property type="match status" value="1"/>
</dbReference>